<comment type="caution">
    <text evidence="5">The sequence shown here is derived from an EMBL/GenBank/DDBJ whole genome shotgun (WGS) entry which is preliminary data.</text>
</comment>
<keyword evidence="6" id="KW-1185">Reference proteome</keyword>
<dbReference type="InterPro" id="IPR009057">
    <property type="entry name" value="Homeodomain-like_sf"/>
</dbReference>
<reference evidence="6" key="1">
    <citation type="submission" date="2017-11" db="EMBL/GenBank/DDBJ databases">
        <title>The draft genome sequence of Chromatocurvus sp. F02.</title>
        <authorList>
            <person name="Du Z.-J."/>
            <person name="Chang Y.-Q."/>
        </authorList>
    </citation>
    <scope>NUCLEOTIDE SEQUENCE [LARGE SCALE GENOMIC DNA]</scope>
    <source>
        <strain evidence="6">F02</strain>
    </source>
</reference>
<dbReference type="AlphaFoldDB" id="A0A2N5Y1B4"/>
<accession>A0A2N5Y1B4</accession>
<dbReference type="PROSITE" id="PS00041">
    <property type="entry name" value="HTH_ARAC_FAMILY_1"/>
    <property type="match status" value="1"/>
</dbReference>
<dbReference type="Gene3D" id="1.10.10.60">
    <property type="entry name" value="Homeodomain-like"/>
    <property type="match status" value="2"/>
</dbReference>
<keyword evidence="2" id="KW-0238">DNA-binding</keyword>
<dbReference type="SUPFAM" id="SSF46689">
    <property type="entry name" value="Homeodomain-like"/>
    <property type="match status" value="2"/>
</dbReference>
<evidence type="ECO:0000313" key="6">
    <source>
        <dbReference type="Proteomes" id="UP000234845"/>
    </source>
</evidence>
<dbReference type="InterPro" id="IPR018060">
    <property type="entry name" value="HTH_AraC"/>
</dbReference>
<dbReference type="InterPro" id="IPR053142">
    <property type="entry name" value="PchR_regulatory_protein"/>
</dbReference>
<proteinExistence type="predicted"/>
<dbReference type="InterPro" id="IPR018062">
    <property type="entry name" value="HTH_AraC-typ_CS"/>
</dbReference>
<dbReference type="PROSITE" id="PS01124">
    <property type="entry name" value="HTH_ARAC_FAMILY_2"/>
    <property type="match status" value="1"/>
</dbReference>
<evidence type="ECO:0000313" key="5">
    <source>
        <dbReference type="EMBL" id="PLW82187.1"/>
    </source>
</evidence>
<dbReference type="SMART" id="SM00342">
    <property type="entry name" value="HTH_ARAC"/>
    <property type="match status" value="1"/>
</dbReference>
<protein>
    <recommendedName>
        <fullName evidence="4">HTH araC/xylS-type domain-containing protein</fullName>
    </recommendedName>
</protein>
<evidence type="ECO:0000256" key="1">
    <source>
        <dbReference type="ARBA" id="ARBA00023015"/>
    </source>
</evidence>
<dbReference type="PANTHER" id="PTHR47893">
    <property type="entry name" value="REGULATORY PROTEIN PCHR"/>
    <property type="match status" value="1"/>
</dbReference>
<gene>
    <name evidence="5" type="ORF">CWI75_10390</name>
</gene>
<evidence type="ECO:0000259" key="4">
    <source>
        <dbReference type="PROSITE" id="PS01124"/>
    </source>
</evidence>
<dbReference type="GO" id="GO:0043565">
    <property type="term" value="F:sequence-specific DNA binding"/>
    <property type="evidence" value="ECO:0007669"/>
    <property type="project" value="InterPro"/>
</dbReference>
<dbReference type="Pfam" id="PF12833">
    <property type="entry name" value="HTH_18"/>
    <property type="match status" value="1"/>
</dbReference>
<sequence length="355" mass="39668">MYSSPCVLTPTSVTRQVVYMTIPSINVYLPPEAHDLGFDSFYELNYRSHMGPVRLVEKFGLEESGIVQGKFNVWRYSHCDVSMGIRDLKVLRPFAIPVPVSNIISLECIISGGSDLELCGHERPDTGMPRAYLASHPENSHITRIFKAGDRVRSAGLFIPPALLVDEFGLDLEKCPPAIQNIIKLKGERTTTLPLTGRLLNMLDELIDMPFAGMRAERYMEAKILEWLCLLCELLTAPEQEFKDDNPLSNKKAQAIKQVVGILNNNIAAPPGPDELALQVGLSRTSLAHAFKSSFGITMSGYLLQRRMDLARQLLRSGKQSILQVSLTVGYEDQSAFGRAYKKFFDHSPKEDLPR</sequence>
<organism evidence="5 6">
    <name type="scientific">Kineobactrum sediminis</name>
    <dbReference type="NCBI Taxonomy" id="1905677"/>
    <lineage>
        <taxon>Bacteria</taxon>
        <taxon>Pseudomonadati</taxon>
        <taxon>Pseudomonadota</taxon>
        <taxon>Gammaproteobacteria</taxon>
        <taxon>Cellvibrionales</taxon>
        <taxon>Halieaceae</taxon>
        <taxon>Kineobactrum</taxon>
    </lineage>
</organism>
<name>A0A2N5Y1B4_9GAMM</name>
<feature type="domain" description="HTH araC/xylS-type" evidence="4">
    <location>
        <begin position="257"/>
        <end position="355"/>
    </location>
</feature>
<keyword evidence="1" id="KW-0805">Transcription regulation</keyword>
<evidence type="ECO:0000256" key="2">
    <source>
        <dbReference type="ARBA" id="ARBA00023125"/>
    </source>
</evidence>
<dbReference type="PANTHER" id="PTHR47893:SF1">
    <property type="entry name" value="REGULATORY PROTEIN PCHR"/>
    <property type="match status" value="1"/>
</dbReference>
<dbReference type="GO" id="GO:0003700">
    <property type="term" value="F:DNA-binding transcription factor activity"/>
    <property type="evidence" value="ECO:0007669"/>
    <property type="project" value="InterPro"/>
</dbReference>
<dbReference type="Proteomes" id="UP000234845">
    <property type="component" value="Unassembled WGS sequence"/>
</dbReference>
<dbReference type="EMBL" id="PKLZ01000008">
    <property type="protein sequence ID" value="PLW82187.1"/>
    <property type="molecule type" value="Genomic_DNA"/>
</dbReference>
<evidence type="ECO:0000256" key="3">
    <source>
        <dbReference type="ARBA" id="ARBA00023163"/>
    </source>
</evidence>
<keyword evidence="3" id="KW-0804">Transcription</keyword>